<accession>A0ABR8PBH6</accession>
<evidence type="ECO:0000313" key="2">
    <source>
        <dbReference type="Proteomes" id="UP000616837"/>
    </source>
</evidence>
<keyword evidence="2" id="KW-1185">Reference proteome</keyword>
<dbReference type="EMBL" id="JACSQW010000004">
    <property type="protein sequence ID" value="MBD7894553.1"/>
    <property type="molecule type" value="Genomic_DNA"/>
</dbReference>
<reference evidence="1 2" key="1">
    <citation type="submission" date="2020-08" db="EMBL/GenBank/DDBJ databases">
        <title>A Genomic Blueprint of the Chicken Gut Microbiome.</title>
        <authorList>
            <person name="Gilroy R."/>
            <person name="Ravi A."/>
            <person name="Getino M."/>
            <person name="Pursley I."/>
            <person name="Horton D.L."/>
            <person name="Alikhan N.-F."/>
            <person name="Baker D."/>
            <person name="Gharbi K."/>
            <person name="Hall N."/>
            <person name="Watson M."/>
            <person name="Adriaenssens E.M."/>
            <person name="Foster-Nyarko E."/>
            <person name="Jarju S."/>
            <person name="Secka A."/>
            <person name="Antonio M."/>
            <person name="Oren A."/>
            <person name="Chaudhuri R."/>
            <person name="La Ragione R.M."/>
            <person name="Hildebrand F."/>
            <person name="Pallen M.J."/>
        </authorList>
    </citation>
    <scope>NUCLEOTIDE SEQUENCE [LARGE SCALE GENOMIC DNA]</scope>
    <source>
        <strain evidence="1 2">Sa3CUN2</strain>
    </source>
</reference>
<dbReference type="Proteomes" id="UP000616837">
    <property type="component" value="Unassembled WGS sequence"/>
</dbReference>
<gene>
    <name evidence="1" type="ORF">H9564_02250</name>
</gene>
<evidence type="ECO:0000313" key="1">
    <source>
        <dbReference type="EMBL" id="MBD7894553.1"/>
    </source>
</evidence>
<dbReference type="RefSeq" id="WP_191683928.1">
    <property type="nucleotide sequence ID" value="NZ_JACSQW010000004.1"/>
</dbReference>
<evidence type="ECO:0008006" key="3">
    <source>
        <dbReference type="Google" id="ProtNLM"/>
    </source>
</evidence>
<organism evidence="1 2">
    <name type="scientific">Limosilactobacillus avistercoris</name>
    <dbReference type="NCBI Taxonomy" id="2762243"/>
    <lineage>
        <taxon>Bacteria</taxon>
        <taxon>Bacillati</taxon>
        <taxon>Bacillota</taxon>
        <taxon>Bacilli</taxon>
        <taxon>Lactobacillales</taxon>
        <taxon>Lactobacillaceae</taxon>
        <taxon>Limosilactobacillus</taxon>
    </lineage>
</organism>
<proteinExistence type="predicted"/>
<name>A0ABR8PBH6_9LACO</name>
<protein>
    <recommendedName>
        <fullName evidence="3">HK97 gp10 family phage protein</fullName>
    </recommendedName>
</protein>
<comment type="caution">
    <text evidence="1">The sequence shown here is derived from an EMBL/GenBank/DDBJ whole genome shotgun (WGS) entry which is preliminary data.</text>
</comment>
<sequence length="176" mass="19608">MSMKDIVGKLIDMNNAGSLTDDNIRPVVEYRVTDNYSKPMTQVASELKSLGMNEEAERIIRQIGLINSGSESMLTELGRQNVRKAQIIERGMVGHGRSGYVPTGNLMRSIKAHKLTDGRMQVYPEATTKKGTEYGGFVEYGTRKHPTPEPFMYQSNKEMQSVISKEVAELMKGAGF</sequence>